<dbReference type="Pfam" id="PF01612">
    <property type="entry name" value="DNA_pol_A_exo1"/>
    <property type="match status" value="1"/>
</dbReference>
<dbReference type="OrthoDB" id="9800549at2"/>
<dbReference type="Pfam" id="PF00570">
    <property type="entry name" value="HRDC"/>
    <property type="match status" value="1"/>
</dbReference>
<dbReference type="SUPFAM" id="SSF47819">
    <property type="entry name" value="HRDC-like"/>
    <property type="match status" value="2"/>
</dbReference>
<accession>A0A1A9EX62</accession>
<dbReference type="Proteomes" id="UP000078070">
    <property type="component" value="Chromosome"/>
</dbReference>
<dbReference type="InterPro" id="IPR036397">
    <property type="entry name" value="RNaseH_sf"/>
</dbReference>
<dbReference type="GO" id="GO:0003676">
    <property type="term" value="F:nucleic acid binding"/>
    <property type="evidence" value="ECO:0007669"/>
    <property type="project" value="InterPro"/>
</dbReference>
<keyword evidence="4 6" id="KW-0378">Hydrolase</keyword>
<comment type="subcellular location">
    <subcellularLocation>
        <location evidence="6">Cytoplasm</location>
    </subcellularLocation>
</comment>
<dbReference type="PANTHER" id="PTHR47649">
    <property type="entry name" value="RIBONUCLEASE D"/>
    <property type="match status" value="1"/>
</dbReference>
<dbReference type="GO" id="GO:0005737">
    <property type="term" value="C:cytoplasm"/>
    <property type="evidence" value="ECO:0007669"/>
    <property type="project" value="UniProtKB-SubCell"/>
</dbReference>
<keyword evidence="1 6" id="KW-0963">Cytoplasm</keyword>
<sequence>MAHENGYDWQQLERAAQEPVWVGTDEALAQLCEYWLTLPMVALDTEFQRVDTFYPIAGLIQLADDHACYLIDPLSITDFAPLLALFVEPSVLKVLHASTEDLELFQHLFGVLPSPLFDTQVAGGFVGWGFTVGLQRMLENVLGVQVGKGETTSDWLQRPLTQRQEQYAALDVAYLPAICRLQMAELEQRGMTSWLQEEMLALLANAPDADVTGIQYYLRFSQMAALPPYKVAALRDLTAWREQQCRLRNVPRNRVLRNQTLLDIITRWPRTTLELSRVPELKRRILREDGETMLDFLRNAAAAPQAQSVDPIPRPLPVIWNTRLKRLKLMGRERAEALDMAPELLLRRRDIEALIRTGSDESADYALPPGLQGWRQEVIGDDLLVQLRRFEQ</sequence>
<dbReference type="PROSITE" id="PS50967">
    <property type="entry name" value="HRDC"/>
    <property type="match status" value="1"/>
</dbReference>
<evidence type="ECO:0000256" key="5">
    <source>
        <dbReference type="ARBA" id="ARBA00022839"/>
    </source>
</evidence>
<dbReference type="InterPro" id="IPR006292">
    <property type="entry name" value="RNase_D"/>
</dbReference>
<dbReference type="InterPro" id="IPR044876">
    <property type="entry name" value="HRDC_dom_sf"/>
</dbReference>
<dbReference type="GO" id="GO:0033890">
    <property type="term" value="F:ribonuclease D activity"/>
    <property type="evidence" value="ECO:0007669"/>
    <property type="project" value="UniProtKB-UniRule"/>
</dbReference>
<dbReference type="InterPro" id="IPR051086">
    <property type="entry name" value="RNase_D-like"/>
</dbReference>
<dbReference type="Gene3D" id="3.30.420.10">
    <property type="entry name" value="Ribonuclease H-like superfamily/Ribonuclease H"/>
    <property type="match status" value="1"/>
</dbReference>
<evidence type="ECO:0000259" key="7">
    <source>
        <dbReference type="PROSITE" id="PS50967"/>
    </source>
</evidence>
<keyword evidence="2 6" id="KW-0819">tRNA processing</keyword>
<dbReference type="KEGG" id="mars:A8C75_08165"/>
<dbReference type="InterPro" id="IPR002562">
    <property type="entry name" value="3'-5'_exonuclease_dom"/>
</dbReference>
<comment type="catalytic activity">
    <reaction evidence="6">
        <text>Exonucleolytic cleavage that removes extra residues from the 3'-terminus of tRNA to produce 5'-mononucleotides.</text>
        <dbReference type="EC" id="3.1.13.5"/>
    </reaction>
</comment>
<dbReference type="PANTHER" id="PTHR47649:SF1">
    <property type="entry name" value="RIBONUCLEASE D"/>
    <property type="match status" value="1"/>
</dbReference>
<name>A0A1A9EX62_9GAMM</name>
<evidence type="ECO:0000256" key="4">
    <source>
        <dbReference type="ARBA" id="ARBA00022801"/>
    </source>
</evidence>
<dbReference type="NCBIfam" id="TIGR01388">
    <property type="entry name" value="rnd"/>
    <property type="match status" value="1"/>
</dbReference>
<protein>
    <recommendedName>
        <fullName evidence="6">Ribonuclease D</fullName>
        <shortName evidence="6">RNase D</shortName>
        <ecNumber evidence="6">3.1.13.5</ecNumber>
    </recommendedName>
</protein>
<dbReference type="RefSeq" id="WP_067380552.1">
    <property type="nucleotide sequence ID" value="NZ_CP015839.1"/>
</dbReference>
<keyword evidence="9" id="KW-1185">Reference proteome</keyword>
<comment type="cofactor">
    <cofactor evidence="6">
        <name>a divalent metal cation</name>
        <dbReference type="ChEBI" id="CHEBI:60240"/>
    </cofactor>
</comment>
<evidence type="ECO:0000256" key="2">
    <source>
        <dbReference type="ARBA" id="ARBA00022694"/>
    </source>
</evidence>
<comment type="similarity">
    <text evidence="6">Belongs to the RNase D family.</text>
</comment>
<dbReference type="EMBL" id="CP015839">
    <property type="protein sequence ID" value="ANG62465.1"/>
    <property type="molecule type" value="Genomic_DNA"/>
</dbReference>
<dbReference type="CDD" id="cd06142">
    <property type="entry name" value="RNaseD_exo"/>
    <property type="match status" value="1"/>
</dbReference>
<feature type="domain" description="HRDC" evidence="7">
    <location>
        <begin position="227"/>
        <end position="307"/>
    </location>
</feature>
<keyword evidence="3 6" id="KW-0540">Nuclease</keyword>
<evidence type="ECO:0000313" key="8">
    <source>
        <dbReference type="EMBL" id="ANG62465.1"/>
    </source>
</evidence>
<keyword evidence="5 6" id="KW-0269">Exonuclease</keyword>
<evidence type="ECO:0000313" key="9">
    <source>
        <dbReference type="Proteomes" id="UP000078070"/>
    </source>
</evidence>
<dbReference type="GO" id="GO:0042780">
    <property type="term" value="P:tRNA 3'-end processing"/>
    <property type="evidence" value="ECO:0007669"/>
    <property type="project" value="UniProtKB-UniRule"/>
</dbReference>
<evidence type="ECO:0000256" key="3">
    <source>
        <dbReference type="ARBA" id="ARBA00022722"/>
    </source>
</evidence>
<organism evidence="8 9">
    <name type="scientific">Marinobacterium aestuarii</name>
    <dbReference type="NCBI Taxonomy" id="1821621"/>
    <lineage>
        <taxon>Bacteria</taxon>
        <taxon>Pseudomonadati</taxon>
        <taxon>Pseudomonadota</taxon>
        <taxon>Gammaproteobacteria</taxon>
        <taxon>Oceanospirillales</taxon>
        <taxon>Oceanospirillaceae</taxon>
        <taxon>Marinobacterium</taxon>
    </lineage>
</organism>
<dbReference type="Gene3D" id="1.10.150.80">
    <property type="entry name" value="HRDC domain"/>
    <property type="match status" value="2"/>
</dbReference>
<gene>
    <name evidence="6" type="primary">rnd</name>
    <name evidence="8" type="ORF">A8C75_08165</name>
</gene>
<dbReference type="SMART" id="SM00341">
    <property type="entry name" value="HRDC"/>
    <property type="match status" value="1"/>
</dbReference>
<dbReference type="AlphaFoldDB" id="A0A1A9EX62"/>
<reference evidence="9" key="1">
    <citation type="submission" date="2016-05" db="EMBL/GenBank/DDBJ databases">
        <authorList>
            <person name="Baek K."/>
            <person name="Yang S.-J."/>
        </authorList>
    </citation>
    <scope>NUCLEOTIDE SEQUENCE [LARGE SCALE GENOMIC DNA]</scope>
    <source>
        <strain evidence="9">ST58-10</strain>
    </source>
</reference>
<dbReference type="SUPFAM" id="SSF53098">
    <property type="entry name" value="Ribonuclease H-like"/>
    <property type="match status" value="1"/>
</dbReference>
<dbReference type="EC" id="3.1.13.5" evidence="6"/>
<dbReference type="InterPro" id="IPR010997">
    <property type="entry name" value="HRDC-like_sf"/>
</dbReference>
<dbReference type="STRING" id="1821621.A8C75_08165"/>
<proteinExistence type="inferred from homology"/>
<dbReference type="GO" id="GO:0000166">
    <property type="term" value="F:nucleotide binding"/>
    <property type="evidence" value="ECO:0007669"/>
    <property type="project" value="InterPro"/>
</dbReference>
<evidence type="ECO:0000256" key="6">
    <source>
        <dbReference type="HAMAP-Rule" id="MF_01899"/>
    </source>
</evidence>
<reference evidence="8 9" key="2">
    <citation type="journal article" date="2018" name="Int. J. Syst. Evol. Microbiol.">
        <title>Marinobacterium aestuarii sp. nov., a benzene-degrading marine bacterium isolated from estuary sediment.</title>
        <authorList>
            <person name="Bae S.S."/>
            <person name="Jung J."/>
            <person name="Chung D."/>
            <person name="Baek K."/>
        </authorList>
    </citation>
    <scope>NUCLEOTIDE SEQUENCE [LARGE SCALE GENOMIC DNA]</scope>
    <source>
        <strain evidence="8 9">ST58-10</strain>
    </source>
</reference>
<dbReference type="InterPro" id="IPR002121">
    <property type="entry name" value="HRDC_dom"/>
</dbReference>
<dbReference type="InterPro" id="IPR012337">
    <property type="entry name" value="RNaseH-like_sf"/>
</dbReference>
<dbReference type="GO" id="GO:0008408">
    <property type="term" value="F:3'-5' exonuclease activity"/>
    <property type="evidence" value="ECO:0007669"/>
    <property type="project" value="InterPro"/>
</dbReference>
<comment type="function">
    <text evidence="6">Exonuclease involved in the 3' processing of various precursor tRNAs. Initiates hydrolysis at the 3'-terminus of an RNA molecule and releases 5'-mononucleotides.</text>
</comment>
<evidence type="ECO:0000256" key="1">
    <source>
        <dbReference type="ARBA" id="ARBA00022490"/>
    </source>
</evidence>
<dbReference type="SMART" id="SM00474">
    <property type="entry name" value="35EXOc"/>
    <property type="match status" value="1"/>
</dbReference>
<dbReference type="HAMAP" id="MF_01899">
    <property type="entry name" value="RNase_D"/>
    <property type="match status" value="1"/>
</dbReference>